<dbReference type="Pfam" id="PF10418">
    <property type="entry name" value="DHODB_Fe-S_bind"/>
    <property type="match status" value="1"/>
</dbReference>
<dbReference type="InterPro" id="IPR017938">
    <property type="entry name" value="Riboflavin_synthase-like_b-brl"/>
</dbReference>
<dbReference type="GO" id="GO:0016491">
    <property type="term" value="F:oxidoreductase activity"/>
    <property type="evidence" value="ECO:0007669"/>
    <property type="project" value="InterPro"/>
</dbReference>
<dbReference type="EMBL" id="LAZR01006554">
    <property type="protein sequence ID" value="KKM91301.1"/>
    <property type="molecule type" value="Genomic_DNA"/>
</dbReference>
<dbReference type="InterPro" id="IPR008333">
    <property type="entry name" value="Cbr1-like_FAD-bd_dom"/>
</dbReference>
<dbReference type="InterPro" id="IPR039261">
    <property type="entry name" value="FNR_nucleotide-bd"/>
</dbReference>
<dbReference type="AlphaFoldDB" id="A0A0F9LW11"/>
<dbReference type="InterPro" id="IPR050353">
    <property type="entry name" value="PyrK_electron_transfer"/>
</dbReference>
<dbReference type="SUPFAM" id="SSF63380">
    <property type="entry name" value="Riboflavin synthase domain-like"/>
    <property type="match status" value="1"/>
</dbReference>
<dbReference type="InterPro" id="IPR012165">
    <property type="entry name" value="Cyt_c3_hydrogenase_gsu"/>
</dbReference>
<dbReference type="PANTHER" id="PTHR43513">
    <property type="entry name" value="DIHYDROOROTATE DEHYDROGENASE B (NAD(+)), ELECTRON TRANSFER SUBUNIT"/>
    <property type="match status" value="1"/>
</dbReference>
<dbReference type="InterPro" id="IPR001433">
    <property type="entry name" value="OxRdtase_FAD/NAD-bd"/>
</dbReference>
<evidence type="ECO:0000259" key="1">
    <source>
        <dbReference type="PROSITE" id="PS51384"/>
    </source>
</evidence>
<dbReference type="PROSITE" id="PS51384">
    <property type="entry name" value="FAD_FR"/>
    <property type="match status" value="1"/>
</dbReference>
<dbReference type="PIRSF" id="PIRSF006816">
    <property type="entry name" value="Cyc3_hyd_g"/>
    <property type="match status" value="1"/>
</dbReference>
<name>A0A0F9LW11_9ZZZZ</name>
<dbReference type="PRINTS" id="PR00410">
    <property type="entry name" value="PHEHYDRXLASE"/>
</dbReference>
<accession>A0A0F9LW11</accession>
<dbReference type="Gene3D" id="2.40.30.10">
    <property type="entry name" value="Translation factors"/>
    <property type="match status" value="1"/>
</dbReference>
<feature type="domain" description="FAD-binding FR-type" evidence="1">
    <location>
        <begin position="11"/>
        <end position="111"/>
    </location>
</feature>
<dbReference type="InterPro" id="IPR017927">
    <property type="entry name" value="FAD-bd_FR_type"/>
</dbReference>
<dbReference type="Pfam" id="PF00175">
    <property type="entry name" value="NAD_binding_1"/>
    <property type="match status" value="1"/>
</dbReference>
<sequence>MNGINTVENPFKPKAARIVRHYDLINGHRFFQIRHIDMKKAMSFSYNPGQFIMLSIPGVGESPFSISSTPSRPGILELGVRNVGVLTDALFQKKDNDVVYIRGPYGNGFKLDQMVNKDLIIVAGGLGVIPLRSILYYILDNRDQFNRVFFLYGTRTPNEFLFKTEFFQLKERDDLECLYTVDEPNAEWTENVGVVTKLLKNLPKIDPHETTAVVVGPPVMYKFVIAEFLKLKIPKNQIQLSLERRMKCGIGKCGHCAIEHLYTCMDGPVFTYWDTLHFRELI</sequence>
<evidence type="ECO:0000313" key="2">
    <source>
        <dbReference type="EMBL" id="KKM91301.1"/>
    </source>
</evidence>
<proteinExistence type="predicted"/>
<gene>
    <name evidence="2" type="ORF">LCGC14_1229900</name>
</gene>
<dbReference type="GO" id="GO:0006221">
    <property type="term" value="P:pyrimidine nucleotide biosynthetic process"/>
    <property type="evidence" value="ECO:0007669"/>
    <property type="project" value="InterPro"/>
</dbReference>
<dbReference type="InterPro" id="IPR019480">
    <property type="entry name" value="Dihydroorotate_DH_Fe-S-bd"/>
</dbReference>
<dbReference type="GO" id="GO:0051537">
    <property type="term" value="F:2 iron, 2 sulfur cluster binding"/>
    <property type="evidence" value="ECO:0007669"/>
    <property type="project" value="InterPro"/>
</dbReference>
<organism evidence="2">
    <name type="scientific">marine sediment metagenome</name>
    <dbReference type="NCBI Taxonomy" id="412755"/>
    <lineage>
        <taxon>unclassified sequences</taxon>
        <taxon>metagenomes</taxon>
        <taxon>ecological metagenomes</taxon>
    </lineage>
</organism>
<dbReference type="PANTHER" id="PTHR43513:SF1">
    <property type="entry name" value="ANAEROBIC SULFITE REDUCTASE SUBUNIT B"/>
    <property type="match status" value="1"/>
</dbReference>
<protein>
    <recommendedName>
        <fullName evidence="1">FAD-binding FR-type domain-containing protein</fullName>
    </recommendedName>
</protein>
<dbReference type="CDD" id="cd06221">
    <property type="entry name" value="sulfite_reductase_like"/>
    <property type="match status" value="1"/>
</dbReference>
<dbReference type="SUPFAM" id="SSF52343">
    <property type="entry name" value="Ferredoxin reductase-like, C-terminal NADP-linked domain"/>
    <property type="match status" value="1"/>
</dbReference>
<dbReference type="Pfam" id="PF00970">
    <property type="entry name" value="FAD_binding_6"/>
    <property type="match status" value="1"/>
</dbReference>
<dbReference type="Gene3D" id="3.40.50.80">
    <property type="entry name" value="Nucleotide-binding domain of ferredoxin-NADP reductase (FNR) module"/>
    <property type="match status" value="1"/>
</dbReference>
<comment type="caution">
    <text evidence="2">The sequence shown here is derived from an EMBL/GenBank/DDBJ whole genome shotgun (WGS) entry which is preliminary data.</text>
</comment>
<reference evidence="2" key="1">
    <citation type="journal article" date="2015" name="Nature">
        <title>Complex archaea that bridge the gap between prokaryotes and eukaryotes.</title>
        <authorList>
            <person name="Spang A."/>
            <person name="Saw J.H."/>
            <person name="Jorgensen S.L."/>
            <person name="Zaremba-Niedzwiedzka K."/>
            <person name="Martijn J."/>
            <person name="Lind A.E."/>
            <person name="van Eijk R."/>
            <person name="Schleper C."/>
            <person name="Guy L."/>
            <person name="Ettema T.J."/>
        </authorList>
    </citation>
    <scope>NUCLEOTIDE SEQUENCE</scope>
</reference>
<dbReference type="GO" id="GO:0050660">
    <property type="term" value="F:flavin adenine dinucleotide binding"/>
    <property type="evidence" value="ECO:0007669"/>
    <property type="project" value="InterPro"/>
</dbReference>